<accession>X1NNZ5</accession>
<dbReference type="EMBL" id="BARV01025629">
    <property type="protein sequence ID" value="GAI45752.1"/>
    <property type="molecule type" value="Genomic_DNA"/>
</dbReference>
<proteinExistence type="predicted"/>
<reference evidence="2" key="1">
    <citation type="journal article" date="2014" name="Front. Microbiol.">
        <title>High frequency of phylogenetically diverse reductive dehalogenase-homologous genes in deep subseafloor sedimentary metagenomes.</title>
        <authorList>
            <person name="Kawai M."/>
            <person name="Futagami T."/>
            <person name="Toyoda A."/>
            <person name="Takaki Y."/>
            <person name="Nishi S."/>
            <person name="Hori S."/>
            <person name="Arai W."/>
            <person name="Tsubouchi T."/>
            <person name="Morono Y."/>
            <person name="Uchiyama I."/>
            <person name="Ito T."/>
            <person name="Fujiyama A."/>
            <person name="Inagaki F."/>
            <person name="Takami H."/>
        </authorList>
    </citation>
    <scope>NUCLEOTIDE SEQUENCE</scope>
    <source>
        <strain evidence="2">Expedition CK06-06</strain>
    </source>
</reference>
<sequence length="150" mass="16473">DIGDGIALSVIGGAAIGVAIFCLMSKWWFKGILERRWPDPSRVTRDKEFNIGTRFQPGPCMHRYACAGEKLKAGTMLEASLAGRVLNGQGIPVGKELNELIYGDVKAAHQVDKHGTGLLGWPTVNVKKGRYFWIQEPPMGAEFEKEGDDD</sequence>
<gene>
    <name evidence="2" type="ORF">S06H3_41559</name>
</gene>
<keyword evidence="1" id="KW-1133">Transmembrane helix</keyword>
<comment type="caution">
    <text evidence="2">The sequence shown here is derived from an EMBL/GenBank/DDBJ whole genome shotgun (WGS) entry which is preliminary data.</text>
</comment>
<protein>
    <submittedName>
        <fullName evidence="2">Uncharacterized protein</fullName>
    </submittedName>
</protein>
<keyword evidence="1" id="KW-0472">Membrane</keyword>
<feature type="transmembrane region" description="Helical" evidence="1">
    <location>
        <begin position="6"/>
        <end position="29"/>
    </location>
</feature>
<organism evidence="2">
    <name type="scientific">marine sediment metagenome</name>
    <dbReference type="NCBI Taxonomy" id="412755"/>
    <lineage>
        <taxon>unclassified sequences</taxon>
        <taxon>metagenomes</taxon>
        <taxon>ecological metagenomes</taxon>
    </lineage>
</organism>
<evidence type="ECO:0000313" key="2">
    <source>
        <dbReference type="EMBL" id="GAI45752.1"/>
    </source>
</evidence>
<keyword evidence="1" id="KW-0812">Transmembrane</keyword>
<dbReference type="AlphaFoldDB" id="X1NNZ5"/>
<feature type="non-terminal residue" evidence="2">
    <location>
        <position position="1"/>
    </location>
</feature>
<name>X1NNZ5_9ZZZZ</name>
<evidence type="ECO:0000256" key="1">
    <source>
        <dbReference type="SAM" id="Phobius"/>
    </source>
</evidence>